<keyword evidence="2" id="KW-1185">Reference proteome</keyword>
<sequence length="154" mass="17784">MNLLLCYEPTTENVRAIKDPALLKPRVLLNLLKAEDRYVLPYPHNISSVQTDVTPAMRKIVAEWMMENHHFYLNQSRFAVISENHRRLIEYVPSGGKYLFGDSVGERIGLSEEAPPPLNDNLRFYCPLYLLCTVAIYERTMPVKFNSDILRGKV</sequence>
<comment type="caution">
    <text evidence="1">The sequence shown here is derived from an EMBL/GenBank/DDBJ whole genome shotgun (WGS) entry which is preliminary data.</text>
</comment>
<name>A0A834IK86_RHYFE</name>
<dbReference type="AlphaFoldDB" id="A0A834IK86"/>
<dbReference type="Proteomes" id="UP000625711">
    <property type="component" value="Unassembled WGS sequence"/>
</dbReference>
<dbReference type="Gene3D" id="1.10.472.10">
    <property type="entry name" value="Cyclin-like"/>
    <property type="match status" value="1"/>
</dbReference>
<dbReference type="OrthoDB" id="306099at2759"/>
<proteinExistence type="predicted"/>
<evidence type="ECO:0000313" key="2">
    <source>
        <dbReference type="Proteomes" id="UP000625711"/>
    </source>
</evidence>
<accession>A0A834IK86</accession>
<protein>
    <submittedName>
        <fullName evidence="1">Uncharacterized protein</fullName>
    </submittedName>
</protein>
<dbReference type="EMBL" id="JAACXV010000268">
    <property type="protein sequence ID" value="KAF7280941.1"/>
    <property type="molecule type" value="Genomic_DNA"/>
</dbReference>
<reference evidence="1" key="1">
    <citation type="submission" date="2020-08" db="EMBL/GenBank/DDBJ databases">
        <title>Genome sequencing and assembly of the red palm weevil Rhynchophorus ferrugineus.</title>
        <authorList>
            <person name="Dias G.B."/>
            <person name="Bergman C.M."/>
            <person name="Manee M."/>
        </authorList>
    </citation>
    <scope>NUCLEOTIDE SEQUENCE</scope>
    <source>
        <strain evidence="1">AA-2017</strain>
        <tissue evidence="1">Whole larva</tissue>
    </source>
</reference>
<evidence type="ECO:0000313" key="1">
    <source>
        <dbReference type="EMBL" id="KAF7280941.1"/>
    </source>
</evidence>
<dbReference type="SUPFAM" id="SSF47954">
    <property type="entry name" value="Cyclin-like"/>
    <property type="match status" value="1"/>
</dbReference>
<gene>
    <name evidence="1" type="ORF">GWI33_005311</name>
</gene>
<organism evidence="1 2">
    <name type="scientific">Rhynchophorus ferrugineus</name>
    <name type="common">Red palm weevil</name>
    <name type="synonym">Curculio ferrugineus</name>
    <dbReference type="NCBI Taxonomy" id="354439"/>
    <lineage>
        <taxon>Eukaryota</taxon>
        <taxon>Metazoa</taxon>
        <taxon>Ecdysozoa</taxon>
        <taxon>Arthropoda</taxon>
        <taxon>Hexapoda</taxon>
        <taxon>Insecta</taxon>
        <taxon>Pterygota</taxon>
        <taxon>Neoptera</taxon>
        <taxon>Endopterygota</taxon>
        <taxon>Coleoptera</taxon>
        <taxon>Polyphaga</taxon>
        <taxon>Cucujiformia</taxon>
        <taxon>Curculionidae</taxon>
        <taxon>Dryophthorinae</taxon>
        <taxon>Rhynchophorus</taxon>
    </lineage>
</organism>
<dbReference type="InterPro" id="IPR036915">
    <property type="entry name" value="Cyclin-like_sf"/>
</dbReference>